<dbReference type="EMBL" id="JH636049">
    <property type="protein sequence ID" value="EID53772.1"/>
    <property type="molecule type" value="Genomic_DNA"/>
</dbReference>
<evidence type="ECO:0000256" key="2">
    <source>
        <dbReference type="SAM" id="Phobius"/>
    </source>
</evidence>
<reference evidence="3 4" key="1">
    <citation type="submission" date="2012-01" db="EMBL/GenBank/DDBJ databases">
        <title>Improved High-Quality Draft sequence of Saccharomonospora xinjiangensis XJ-54.</title>
        <authorList>
            <consortium name="US DOE Joint Genome Institute"/>
            <person name="Lucas S."/>
            <person name="Han J."/>
            <person name="Lapidus A."/>
            <person name="Cheng J.-F."/>
            <person name="Goodwin L."/>
            <person name="Pitluck S."/>
            <person name="Peters L."/>
            <person name="Mikhailova N."/>
            <person name="Teshima H."/>
            <person name="Detter J.C."/>
            <person name="Han C."/>
            <person name="Tapia R."/>
            <person name="Land M."/>
            <person name="Hauser L."/>
            <person name="Kyrpides N."/>
            <person name="Ivanova N."/>
            <person name="Pagani I."/>
            <person name="Brambilla E.-M."/>
            <person name="Klenk H.-P."/>
            <person name="Woyke T."/>
        </authorList>
    </citation>
    <scope>NUCLEOTIDE SEQUENCE [LARGE SCALE GENOMIC DNA]</scope>
    <source>
        <strain evidence="3 4">XJ-54</strain>
    </source>
</reference>
<dbReference type="HOGENOM" id="CLU_949592_0_0_11"/>
<feature type="compositionally biased region" description="Polar residues" evidence="1">
    <location>
        <begin position="119"/>
        <end position="133"/>
    </location>
</feature>
<organism evidence="3 4">
    <name type="scientific">Saccharomonospora xinjiangensis XJ-54</name>
    <dbReference type="NCBI Taxonomy" id="882086"/>
    <lineage>
        <taxon>Bacteria</taxon>
        <taxon>Bacillati</taxon>
        <taxon>Actinomycetota</taxon>
        <taxon>Actinomycetes</taxon>
        <taxon>Pseudonocardiales</taxon>
        <taxon>Pseudonocardiaceae</taxon>
        <taxon>Saccharomonospora</taxon>
    </lineage>
</organism>
<dbReference type="STRING" id="882086.SacxiDRAFT_1525"/>
<dbReference type="AlphaFoldDB" id="I0V0W9"/>
<dbReference type="Proteomes" id="UP000004691">
    <property type="component" value="Unassembled WGS sequence"/>
</dbReference>
<dbReference type="eggNOG" id="ENOG502ZIKU">
    <property type="taxonomic scope" value="Bacteria"/>
</dbReference>
<gene>
    <name evidence="3" type="ORF">SacxiDRAFT_1525</name>
</gene>
<keyword evidence="2" id="KW-0472">Membrane</keyword>
<protein>
    <submittedName>
        <fullName evidence="3">Uncharacterized protein</fullName>
    </submittedName>
</protein>
<feature type="compositionally biased region" description="Low complexity" evidence="1">
    <location>
        <begin position="180"/>
        <end position="199"/>
    </location>
</feature>
<evidence type="ECO:0000313" key="4">
    <source>
        <dbReference type="Proteomes" id="UP000004691"/>
    </source>
</evidence>
<feature type="transmembrane region" description="Helical" evidence="2">
    <location>
        <begin position="65"/>
        <end position="86"/>
    </location>
</feature>
<feature type="compositionally biased region" description="Basic and acidic residues" evidence="1">
    <location>
        <begin position="153"/>
        <end position="165"/>
    </location>
</feature>
<keyword evidence="4" id="KW-1185">Reference proteome</keyword>
<keyword evidence="2" id="KW-0812">Transmembrane</keyword>
<keyword evidence="2" id="KW-1133">Transmembrane helix</keyword>
<feature type="region of interest" description="Disordered" evidence="1">
    <location>
        <begin position="109"/>
        <end position="200"/>
    </location>
</feature>
<accession>I0V0W9</accession>
<proteinExistence type="predicted"/>
<evidence type="ECO:0000313" key="3">
    <source>
        <dbReference type="EMBL" id="EID53772.1"/>
    </source>
</evidence>
<sequence>MHDRRHHGQEPMVVVDDRTRRGLSIEQFGMGFDDQAADDMDGDPGGADRAPADEPESTFARRAKLIALLLATAALVVSVVVASALADDSGRPDDDSAAHRDITGAAALGGFALPGSEDASPSTEGPASSSADTGASGKSIPKMEAAPGGPSPDTEHREHGEHDADATSSRATRNHLADEAATTATGTGSARSEPLSPELEPAPHDVLAAVRDFYDLVGSAPETALARVAPDLVGDEQDVLLKAWRSLTSVVVEHVNQEADGSVTVVVTMKPAYGSPLRITQLLGFSDGPQPVINQATLLSIRTL</sequence>
<evidence type="ECO:0000256" key="1">
    <source>
        <dbReference type="SAM" id="MobiDB-lite"/>
    </source>
</evidence>
<feature type="region of interest" description="Disordered" evidence="1">
    <location>
        <begin position="25"/>
        <end position="56"/>
    </location>
</feature>
<feature type="region of interest" description="Disordered" evidence="1">
    <location>
        <begin position="1"/>
        <end position="20"/>
    </location>
</feature>
<name>I0V0W9_9PSEU</name>